<gene>
    <name evidence="3" type="ORF">DXB87_03735</name>
</gene>
<reference evidence="3 4" key="1">
    <citation type="submission" date="2018-08" db="EMBL/GenBank/DDBJ databases">
        <title>A genome reference for cultivated species of the human gut microbiota.</title>
        <authorList>
            <person name="Zou Y."/>
            <person name="Xue W."/>
            <person name="Luo G."/>
        </authorList>
    </citation>
    <scope>NUCLEOTIDE SEQUENCE [LARGE SCALE GENOMIC DNA]</scope>
    <source>
        <strain evidence="3 4">OM06-2</strain>
    </source>
</reference>
<dbReference type="RefSeq" id="WP_117700850.1">
    <property type="nucleotide sequence ID" value="NZ_QSTW01000003.1"/>
</dbReference>
<dbReference type="InterPro" id="IPR037066">
    <property type="entry name" value="Plug_dom_sf"/>
</dbReference>
<feature type="chain" id="PRO_5017694136" description="TonB-dependent receptor plug domain-containing protein" evidence="1">
    <location>
        <begin position="21"/>
        <end position="855"/>
    </location>
</feature>
<accession>A0A3E4ZBR3</accession>
<dbReference type="SUPFAM" id="SSF49464">
    <property type="entry name" value="Carboxypeptidase regulatory domain-like"/>
    <property type="match status" value="1"/>
</dbReference>
<dbReference type="Gene3D" id="2.60.40.1120">
    <property type="entry name" value="Carboxypeptidase-like, regulatory domain"/>
    <property type="match status" value="1"/>
</dbReference>
<feature type="signal peptide" evidence="1">
    <location>
        <begin position="1"/>
        <end position="20"/>
    </location>
</feature>
<evidence type="ECO:0000256" key="1">
    <source>
        <dbReference type="SAM" id="SignalP"/>
    </source>
</evidence>
<proteinExistence type="predicted"/>
<sequence>MKKLVLFSVFVFCCTLSIFAQSHSIMGTVVDSSTLEPITGVNVIVRHCTDNGIIAYTTTADNGTFSLQINHDNLADYTLQVTCLGYEQQTLNLTDNNYLIKLKEKSFELQEVSIKADKIIQNKDTTSYFVTNFATTKDRTIGDVLTNMPGINIAENGKISYNGSPINKFYVEGIDLFDGKYNLATNNISYENIARVEVIENHQAIKALQGTGVDTETAINLKLKDSAKSVWNGNFLGKGGFTHDEGLWETELFAARFSSKSQSATTLKSNNTGKNIADEGNSLTIDDLLYMYPGSEISGSLTSAPSISTNLSNDRTRFNRTHMFSNSSMWKLSESGQIKSQIIYTDDKNTYDQSIESAYYLMDSLLVKGTQETSSVKDKGLQASVVATIDKDSYFLSDELSFKSKWRTFASEINGDFNYHSIADITTYNVENRLKYVKKTGNNIFQIMSLNKYEFIPEDLYVGGESVKQQKIDKGNFFSNTNFRFLHNIKRWSLGTNMDLFGNIYNFNSLYNDASINYQNDLNVNYIGARLNPEIIYQNEHLKLNLKFPLSVYHFSGEQSATKIYVKPDIYLKWKFLPRWTLFVNATIGNSYTGNGLYYTAPVMTDYRAMYAGFLNYDGKIEKRIGGRISYANPSDMLFANLSATYSDENTKRSISKQVDNGYVYYLYEPGNDKYKLLFADGSISKGIELINGSIELSSSFQNHNMPLEQNGYISTIDFGSINSGITLKSNPCDWFNIDYKIGHKYNYMKSEALKSVTQHLTQKCLLVFYPIEDISIKLNGEHYLSFFDSGQKKNTFLVDLEFVYRYKQFDFLASVTNLFNQNVYSYTIYGDLSSTTTQYNIRGRNVTIGVNWYF</sequence>
<organism evidence="3 4">
    <name type="scientific">Phocaeicola plebeius</name>
    <dbReference type="NCBI Taxonomy" id="310297"/>
    <lineage>
        <taxon>Bacteria</taxon>
        <taxon>Pseudomonadati</taxon>
        <taxon>Bacteroidota</taxon>
        <taxon>Bacteroidia</taxon>
        <taxon>Bacteroidales</taxon>
        <taxon>Bacteroidaceae</taxon>
        <taxon>Phocaeicola</taxon>
    </lineage>
</organism>
<dbReference type="AlphaFoldDB" id="A0A3E4ZBR3"/>
<dbReference type="InterPro" id="IPR012910">
    <property type="entry name" value="Plug_dom"/>
</dbReference>
<dbReference type="InterPro" id="IPR008969">
    <property type="entry name" value="CarboxyPept-like_regulatory"/>
</dbReference>
<dbReference type="Pfam" id="PF13715">
    <property type="entry name" value="CarbopepD_reg_2"/>
    <property type="match status" value="1"/>
</dbReference>
<feature type="domain" description="TonB-dependent receptor plug" evidence="2">
    <location>
        <begin position="134"/>
        <end position="203"/>
    </location>
</feature>
<comment type="caution">
    <text evidence="3">The sequence shown here is derived from an EMBL/GenBank/DDBJ whole genome shotgun (WGS) entry which is preliminary data.</text>
</comment>
<name>A0A3E4ZBR3_9BACT</name>
<dbReference type="SUPFAM" id="SSF56935">
    <property type="entry name" value="Porins"/>
    <property type="match status" value="1"/>
</dbReference>
<dbReference type="Gene3D" id="2.170.130.10">
    <property type="entry name" value="TonB-dependent receptor, plug domain"/>
    <property type="match status" value="1"/>
</dbReference>
<evidence type="ECO:0000313" key="4">
    <source>
        <dbReference type="Proteomes" id="UP000260814"/>
    </source>
</evidence>
<evidence type="ECO:0000259" key="2">
    <source>
        <dbReference type="Pfam" id="PF07715"/>
    </source>
</evidence>
<dbReference type="Pfam" id="PF07715">
    <property type="entry name" value="Plug"/>
    <property type="match status" value="1"/>
</dbReference>
<evidence type="ECO:0000313" key="3">
    <source>
        <dbReference type="EMBL" id="RGM92524.1"/>
    </source>
</evidence>
<dbReference type="EMBL" id="QSTW01000003">
    <property type="protein sequence ID" value="RGM92524.1"/>
    <property type="molecule type" value="Genomic_DNA"/>
</dbReference>
<protein>
    <recommendedName>
        <fullName evidence="2">TonB-dependent receptor plug domain-containing protein</fullName>
    </recommendedName>
</protein>
<dbReference type="Proteomes" id="UP000260814">
    <property type="component" value="Unassembled WGS sequence"/>
</dbReference>
<keyword evidence="1" id="KW-0732">Signal</keyword>